<accession>A0ABR4TIA7</accession>
<comment type="caution">
    <text evidence="1">The sequence shown here is derived from an EMBL/GenBank/DDBJ whole genome shotgun (WGS) entry which is preliminary data.</text>
</comment>
<dbReference type="Proteomes" id="UP000027937">
    <property type="component" value="Unassembled WGS sequence"/>
</dbReference>
<dbReference type="EMBL" id="JENX01000026">
    <property type="protein sequence ID" value="KEI18247.1"/>
    <property type="molecule type" value="Genomic_DNA"/>
</dbReference>
<reference evidence="1 2" key="1">
    <citation type="submission" date="2014-02" db="EMBL/GenBank/DDBJ databases">
        <title>Plasmidome dynamics in the species complex Clostridium novyi sensu lato converts strains of independent lineages into distinctly different pathogens.</title>
        <authorList>
            <person name="Skarin H."/>
            <person name="Segerman B."/>
        </authorList>
    </citation>
    <scope>NUCLEOTIDE SEQUENCE [LARGE SCALE GENOMIC DNA]</scope>
    <source>
        <strain evidence="1 2">NCTC 9693</strain>
    </source>
</reference>
<dbReference type="NCBIfam" id="NF047561">
    <property type="entry name" value="orf58_phage_fam"/>
    <property type="match status" value="1"/>
</dbReference>
<sequence length="261" mass="28968">MNEQFKRKAEAIIATRKYNFPDLHMEFNIKFDSDTIPDEGEVSIYNLSPDSIARINKKNGIVLNAGYGDDLGSILDGVITDVETYREGVDTVTKIKALNITWEYLNKPISYTYAPGATTTYLVKDLLQSAGNLKANINNPTNNLTYSRGFQAYGKIIDVLRRVVIESDSRLLVHGPSISVIPKKQGITLGFLLNSKTGLIKVEKIDKNDSVATHKIEMLLNHAIAPYSLIQVESTNLNGTVMVIEGEHKSDFTTEVEVMAL</sequence>
<organism evidence="1 2">
    <name type="scientific">Clostridium haemolyticum NCTC 9693</name>
    <dbReference type="NCBI Taxonomy" id="1443114"/>
    <lineage>
        <taxon>Bacteria</taxon>
        <taxon>Bacillati</taxon>
        <taxon>Bacillota</taxon>
        <taxon>Clostridia</taxon>
        <taxon>Eubacteriales</taxon>
        <taxon>Clostridiaceae</taxon>
        <taxon>Clostridium</taxon>
    </lineage>
</organism>
<evidence type="ECO:0000313" key="1">
    <source>
        <dbReference type="EMBL" id="KEI18247.1"/>
    </source>
</evidence>
<evidence type="ECO:0000313" key="2">
    <source>
        <dbReference type="Proteomes" id="UP000027937"/>
    </source>
</evidence>
<proteinExistence type="predicted"/>
<name>A0ABR4TIA7_CLOHA</name>
<gene>
    <name evidence="1" type="ORF">Z960_03750</name>
</gene>
<protein>
    <submittedName>
        <fullName evidence="1">Uncharacterized protein</fullName>
    </submittedName>
</protein>
<keyword evidence="2" id="KW-1185">Reference proteome</keyword>
<dbReference type="RefSeq" id="WP_039228085.1">
    <property type="nucleotide sequence ID" value="NZ_JENX01000026.1"/>
</dbReference>